<dbReference type="Gene3D" id="3.20.20.150">
    <property type="entry name" value="Divalent-metal-dependent TIM barrel enzymes"/>
    <property type="match status" value="1"/>
</dbReference>
<dbReference type="InterPro" id="IPR013022">
    <property type="entry name" value="Xyl_isomerase-like_TIM-brl"/>
</dbReference>
<dbReference type="EMBL" id="LT985188">
    <property type="protein sequence ID" value="SPD88207.1"/>
    <property type="molecule type" value="Genomic_DNA"/>
</dbReference>
<protein>
    <recommendedName>
        <fullName evidence="1">Xylose isomerase-like TIM barrel domain-containing protein</fullName>
    </recommendedName>
</protein>
<evidence type="ECO:0000259" key="1">
    <source>
        <dbReference type="Pfam" id="PF01261"/>
    </source>
</evidence>
<gene>
    <name evidence="2" type="ORF">MPLG2_3177</name>
</gene>
<dbReference type="InterPro" id="IPR036237">
    <property type="entry name" value="Xyl_isomerase-like_sf"/>
</dbReference>
<dbReference type="PANTHER" id="PTHR12110">
    <property type="entry name" value="HYDROXYPYRUVATE ISOMERASE"/>
    <property type="match status" value="1"/>
</dbReference>
<name>A0A2N9JL97_9ACTN</name>
<dbReference type="OrthoDB" id="9815124at2"/>
<dbReference type="AlphaFoldDB" id="A0A2N9JL97"/>
<proteinExistence type="predicted"/>
<dbReference type="Pfam" id="PF01261">
    <property type="entry name" value="AP_endonuc_2"/>
    <property type="match status" value="1"/>
</dbReference>
<evidence type="ECO:0000313" key="2">
    <source>
        <dbReference type="EMBL" id="SPD88207.1"/>
    </source>
</evidence>
<reference evidence="2 3" key="1">
    <citation type="submission" date="2018-02" db="EMBL/GenBank/DDBJ databases">
        <authorList>
            <person name="Cohen D.B."/>
            <person name="Kent A.D."/>
        </authorList>
    </citation>
    <scope>NUCLEOTIDE SEQUENCE [LARGE SCALE GENOMIC DNA]</scope>
    <source>
        <strain evidence="2">1</strain>
    </source>
</reference>
<dbReference type="PANTHER" id="PTHR12110:SF53">
    <property type="entry name" value="BLR5974 PROTEIN"/>
    <property type="match status" value="1"/>
</dbReference>
<evidence type="ECO:0000313" key="3">
    <source>
        <dbReference type="Proteomes" id="UP000238164"/>
    </source>
</evidence>
<dbReference type="Proteomes" id="UP000238164">
    <property type="component" value="Chromosome 1"/>
</dbReference>
<organism evidence="2 3">
    <name type="scientific">Micropruina glycogenica</name>
    <dbReference type="NCBI Taxonomy" id="75385"/>
    <lineage>
        <taxon>Bacteria</taxon>
        <taxon>Bacillati</taxon>
        <taxon>Actinomycetota</taxon>
        <taxon>Actinomycetes</taxon>
        <taxon>Propionibacteriales</taxon>
        <taxon>Nocardioidaceae</taxon>
        <taxon>Micropruina</taxon>
    </lineage>
</organism>
<dbReference type="KEGG" id="mgg:MPLG2_3177"/>
<keyword evidence="3" id="KW-1185">Reference proteome</keyword>
<accession>A0A2N9JL97</accession>
<feature type="domain" description="Xylose isomerase-like TIM barrel" evidence="1">
    <location>
        <begin position="20"/>
        <end position="240"/>
    </location>
</feature>
<dbReference type="SUPFAM" id="SSF51658">
    <property type="entry name" value="Xylose isomerase-like"/>
    <property type="match status" value="1"/>
</dbReference>
<sequence length="275" mass="30562">MWTLSGFADEIAPDLDEQLALVTELGLKYIELRTAWNVNALDLDDAQLRRAKQALDAAGVKVSSIGSPIGKIKITDDNGPHLERMAHAVKVAQFFEAPYMRIFSYFIDESENPDDYRDEVITRMRDLTSVAEGSGITLIHENEKEIYGDIPRRCLDIVQAVDSPTLKLTWDNANFVQCGVHPFTHGYAMLSPHVDYLQVKDARFADSVVVPAGEGDGEFRESMRAFAADGFEGFASLEPHLQIGHSLGGFSGPDNWRAAHTAFVKVLRDEGIDYE</sequence>
<dbReference type="InterPro" id="IPR050312">
    <property type="entry name" value="IolE/XylAMocC-like"/>
</dbReference>